<dbReference type="PANTHER" id="PTHR43775">
    <property type="entry name" value="FATTY ACID SYNTHASE"/>
    <property type="match status" value="1"/>
</dbReference>
<dbReference type="AlphaFoldDB" id="A0A1S8ND49"/>
<name>A0A1S8ND49_CLOSA</name>
<dbReference type="SUPFAM" id="SSF47336">
    <property type="entry name" value="ACP-like"/>
    <property type="match status" value="1"/>
</dbReference>
<dbReference type="PANTHER" id="PTHR43775:SF37">
    <property type="entry name" value="SI:DKEY-61P9.11"/>
    <property type="match status" value="1"/>
</dbReference>
<dbReference type="InterPro" id="IPR032821">
    <property type="entry name" value="PKS_assoc"/>
</dbReference>
<dbReference type="GO" id="GO:0071770">
    <property type="term" value="P:DIM/DIP cell wall layer assembly"/>
    <property type="evidence" value="ECO:0007669"/>
    <property type="project" value="TreeGrafter"/>
</dbReference>
<dbReference type="GO" id="GO:0005737">
    <property type="term" value="C:cytoplasm"/>
    <property type="evidence" value="ECO:0007669"/>
    <property type="project" value="TreeGrafter"/>
</dbReference>
<dbReference type="Gene3D" id="3.40.50.150">
    <property type="entry name" value="Vaccinia Virus protein VP39"/>
    <property type="match status" value="1"/>
</dbReference>
<keyword evidence="3" id="KW-0808">Transferase</keyword>
<dbReference type="Proteomes" id="UP000191154">
    <property type="component" value="Unassembled WGS sequence"/>
</dbReference>
<evidence type="ECO:0000256" key="1">
    <source>
        <dbReference type="ARBA" id="ARBA00022450"/>
    </source>
</evidence>
<dbReference type="EMBL" id="LZYZ01000002">
    <property type="protein sequence ID" value="OOM14396.1"/>
    <property type="molecule type" value="Genomic_DNA"/>
</dbReference>
<dbReference type="InterPro" id="IPR009081">
    <property type="entry name" value="PP-bd_ACP"/>
</dbReference>
<evidence type="ECO:0000313" key="7">
    <source>
        <dbReference type="Proteomes" id="UP000191154"/>
    </source>
</evidence>
<dbReference type="Pfam" id="PF00109">
    <property type="entry name" value="ketoacyl-synt"/>
    <property type="match status" value="1"/>
</dbReference>
<evidence type="ECO:0000259" key="5">
    <source>
        <dbReference type="PROSITE" id="PS52004"/>
    </source>
</evidence>
<proteinExistence type="predicted"/>
<dbReference type="Pfam" id="PF00550">
    <property type="entry name" value="PP-binding"/>
    <property type="match status" value="1"/>
</dbReference>
<dbReference type="InterPro" id="IPR029063">
    <property type="entry name" value="SAM-dependent_MTases_sf"/>
</dbReference>
<dbReference type="InterPro" id="IPR050091">
    <property type="entry name" value="PKS_NRPS_Biosynth_Enz"/>
</dbReference>
<dbReference type="InterPro" id="IPR016039">
    <property type="entry name" value="Thiolase-like"/>
</dbReference>
<evidence type="ECO:0000256" key="3">
    <source>
        <dbReference type="ARBA" id="ARBA00022679"/>
    </source>
</evidence>
<dbReference type="Pfam" id="PF13847">
    <property type="entry name" value="Methyltransf_31"/>
    <property type="match status" value="1"/>
</dbReference>
<protein>
    <submittedName>
        <fullName evidence="6">Polyketide synthase PksJ</fullName>
    </submittedName>
</protein>
<dbReference type="InterPro" id="IPR014030">
    <property type="entry name" value="Ketoacyl_synth_N"/>
</dbReference>
<dbReference type="InterPro" id="IPR020841">
    <property type="entry name" value="PKS_Beta-ketoAc_synthase_dom"/>
</dbReference>
<dbReference type="SMART" id="SM00825">
    <property type="entry name" value="PKS_KS"/>
    <property type="match status" value="1"/>
</dbReference>
<dbReference type="SUPFAM" id="SSF53335">
    <property type="entry name" value="S-adenosyl-L-methionine-dependent methyltransferases"/>
    <property type="match status" value="1"/>
</dbReference>
<dbReference type="GO" id="GO:0005886">
    <property type="term" value="C:plasma membrane"/>
    <property type="evidence" value="ECO:0007669"/>
    <property type="project" value="TreeGrafter"/>
</dbReference>
<dbReference type="GO" id="GO:0006633">
    <property type="term" value="P:fatty acid biosynthetic process"/>
    <property type="evidence" value="ECO:0007669"/>
    <property type="project" value="TreeGrafter"/>
</dbReference>
<gene>
    <name evidence="6" type="primary">pksJ_1</name>
    <name evidence="6" type="ORF">CLOSAC_12690</name>
</gene>
<dbReference type="Gene3D" id="1.10.1240.100">
    <property type="match status" value="1"/>
</dbReference>
<dbReference type="Pfam" id="PF02801">
    <property type="entry name" value="Ketoacyl-synt_C"/>
    <property type="match status" value="1"/>
</dbReference>
<dbReference type="CDD" id="cd00833">
    <property type="entry name" value="PKS"/>
    <property type="match status" value="1"/>
</dbReference>
<dbReference type="Pfam" id="PF16197">
    <property type="entry name" value="KAsynt_C_assoc"/>
    <property type="match status" value="1"/>
</dbReference>
<evidence type="ECO:0000256" key="2">
    <source>
        <dbReference type="ARBA" id="ARBA00022553"/>
    </source>
</evidence>
<dbReference type="InterPro" id="IPR014031">
    <property type="entry name" value="Ketoacyl_synth_C"/>
</dbReference>
<reference evidence="6 7" key="1">
    <citation type="submission" date="2016-05" db="EMBL/GenBank/DDBJ databases">
        <title>Microbial solvent formation.</title>
        <authorList>
            <person name="Poehlein A."/>
            <person name="Montoya Solano J.D."/>
            <person name="Flitsch S."/>
            <person name="Krabben P."/>
            <person name="Duerre P."/>
            <person name="Daniel R."/>
        </authorList>
    </citation>
    <scope>NUCLEOTIDE SEQUENCE [LARGE SCALE GENOMIC DNA]</scope>
    <source>
        <strain evidence="6 7">L1-8</strain>
    </source>
</reference>
<dbReference type="Gene3D" id="1.10.1200.10">
    <property type="entry name" value="ACP-like"/>
    <property type="match status" value="1"/>
</dbReference>
<sequence>MNNKIDDEYMDIAIIGMAGRFPMGGSVEEYWENLIEGKECITHNTKENSVMKAGYEVIHSYGKVDGMYEFDNEFFEINKKEAIKIDPQERKILEISYEAIEDAGINLDKYDGKIGIICGSNENEYALKIYYEKSNNNIMNEISKMYLGSSLASRAAYKLNLTGPCIAIKDTCATALAAVHTSCQMLLNFEADVILAGAVNLSLNNENYAYVEGGITSQNGSVKAFSKDSGGCVPGDGIGMIVLKRLSDAKKDKDNIIAVIKGSALCNDGNRKMGFTAPSIDGEYETIMTAIGVSGVKNSEIDYIESHGTATELGDMVEIKALKKAFTGASKNSIVLGAVKNNVGHLNYAAGCAGLIKAALVLNKRVVPPVINVDELKDELKDTPFYINKEVKKLTKKGPLRAGVSGFGIGGIDTHIILEEYIDNNTYEESKRPELLVISGKSKENLESYEKNILNFAQNNYKDLSKIAFTLQKGRKQFEYCKAMIVEIIDGKLKVLYEAEDHISEEAYELNSTKKTEITPYNGEYDEKYVEYLKEYAAKFLEGYDVDWDNLYDLDNIKKISIPKYCFKKNVFNYFAKSENQFIITLRDVEKIKKIEIEQEKIECMLTEDNFKGIDDVYKKIPIYAAANYFNRHNIYYGKSYDIEEICKETNIIPQYEKFFKYLLNILVQNKLAYIENSSVRISKKITEMDITKVVDDAKKAYPEFAMKFDFILNCINEYDAVFTGKKEGNSVLYPEGKYDTILEIGAHTPDISREPIYINSFPKVLRHFIEKNNNISTVKILELGSGTGIITWPILEELKDLNVEYYFTDLGKSFITLAKEKVKEKNYKNVVFRQYNIEKNYGEQGFESESFDFVISMNVLQVSHNLKDSIEKVAGILKKDGLFACVQAFISEDINYLTYGYAPGWWNYEEDPIRTGKNIMLSHEDWKEMLEKLQFKNINIIYDSLKGKNDKFGFIFANRPNNVKLFENTNILNNDGLKENSCINSEDSRGTKENNLINEIIEMIEDTIGEELTIESSLINAGFDSLSLLILSSQMKERFDVNLSVKKLYEFNNINELINYIKDYLTFSNTETVEENLVEKTVDDSKKDINNLLYELENL</sequence>
<dbReference type="InterPro" id="IPR025714">
    <property type="entry name" value="Methyltranfer_dom"/>
</dbReference>
<feature type="domain" description="Ketosynthase family 3 (KS3)" evidence="5">
    <location>
        <begin position="9"/>
        <end position="420"/>
    </location>
</feature>
<keyword evidence="2" id="KW-0597">Phosphoprotein</keyword>
<organism evidence="6 7">
    <name type="scientific">Clostridium saccharobutylicum</name>
    <dbReference type="NCBI Taxonomy" id="169679"/>
    <lineage>
        <taxon>Bacteria</taxon>
        <taxon>Bacillati</taxon>
        <taxon>Bacillota</taxon>
        <taxon>Clostridia</taxon>
        <taxon>Eubacteriales</taxon>
        <taxon>Clostridiaceae</taxon>
        <taxon>Clostridium</taxon>
    </lineage>
</organism>
<keyword evidence="1" id="KW-0596">Phosphopantetheine</keyword>
<dbReference type="CDD" id="cd02440">
    <property type="entry name" value="AdoMet_MTases"/>
    <property type="match status" value="1"/>
</dbReference>
<dbReference type="RefSeq" id="WP_077864661.1">
    <property type="nucleotide sequence ID" value="NZ_LZYZ01000002.1"/>
</dbReference>
<dbReference type="PROSITE" id="PS52004">
    <property type="entry name" value="KS3_2"/>
    <property type="match status" value="1"/>
</dbReference>
<accession>A0A1S8ND49</accession>
<dbReference type="GO" id="GO:0004312">
    <property type="term" value="F:fatty acid synthase activity"/>
    <property type="evidence" value="ECO:0007669"/>
    <property type="project" value="TreeGrafter"/>
</dbReference>
<evidence type="ECO:0000313" key="6">
    <source>
        <dbReference type="EMBL" id="OOM14396.1"/>
    </source>
</evidence>
<evidence type="ECO:0000259" key="4">
    <source>
        <dbReference type="PROSITE" id="PS50075"/>
    </source>
</evidence>
<comment type="caution">
    <text evidence="6">The sequence shown here is derived from an EMBL/GenBank/DDBJ whole genome shotgun (WGS) entry which is preliminary data.</text>
</comment>
<dbReference type="PROSITE" id="PS50075">
    <property type="entry name" value="CARRIER"/>
    <property type="match status" value="1"/>
</dbReference>
<dbReference type="SUPFAM" id="SSF53901">
    <property type="entry name" value="Thiolase-like"/>
    <property type="match status" value="1"/>
</dbReference>
<feature type="domain" description="Carrier" evidence="4">
    <location>
        <begin position="988"/>
        <end position="1066"/>
    </location>
</feature>
<dbReference type="Gene3D" id="3.40.47.10">
    <property type="match status" value="1"/>
</dbReference>
<dbReference type="InterPro" id="IPR036736">
    <property type="entry name" value="ACP-like_sf"/>
</dbReference>